<reference evidence="1 2" key="1">
    <citation type="submission" date="2019-06" db="EMBL/GenBank/DDBJ databases">
        <title>WGS assembly of Gossypium darwinii.</title>
        <authorList>
            <person name="Chen Z.J."/>
            <person name="Sreedasyam A."/>
            <person name="Ando A."/>
            <person name="Song Q."/>
            <person name="De L."/>
            <person name="Hulse-Kemp A."/>
            <person name="Ding M."/>
            <person name="Ye W."/>
            <person name="Kirkbride R."/>
            <person name="Jenkins J."/>
            <person name="Plott C."/>
            <person name="Lovell J."/>
            <person name="Lin Y.-M."/>
            <person name="Vaughn R."/>
            <person name="Liu B."/>
            <person name="Li W."/>
            <person name="Simpson S."/>
            <person name="Scheffler B."/>
            <person name="Saski C."/>
            <person name="Grover C."/>
            <person name="Hu G."/>
            <person name="Conover J."/>
            <person name="Carlson J."/>
            <person name="Shu S."/>
            <person name="Boston L."/>
            <person name="Williams M."/>
            <person name="Peterson D."/>
            <person name="Mcgee K."/>
            <person name="Jones D."/>
            <person name="Wendel J."/>
            <person name="Stelly D."/>
            <person name="Grimwood J."/>
            <person name="Schmutz J."/>
        </authorList>
    </citation>
    <scope>NUCLEOTIDE SEQUENCE [LARGE SCALE GENOMIC DNA]</scope>
    <source>
        <strain evidence="1">1808015.09</strain>
    </source>
</reference>
<dbReference type="AlphaFoldDB" id="A0A5D2H860"/>
<gene>
    <name evidence="1" type="ORF">ES288_A03G250800v1</name>
</gene>
<keyword evidence="2" id="KW-1185">Reference proteome</keyword>
<organism evidence="1 2">
    <name type="scientific">Gossypium darwinii</name>
    <name type="common">Darwin's cotton</name>
    <name type="synonym">Gossypium barbadense var. darwinii</name>
    <dbReference type="NCBI Taxonomy" id="34276"/>
    <lineage>
        <taxon>Eukaryota</taxon>
        <taxon>Viridiplantae</taxon>
        <taxon>Streptophyta</taxon>
        <taxon>Embryophyta</taxon>
        <taxon>Tracheophyta</taxon>
        <taxon>Spermatophyta</taxon>
        <taxon>Magnoliopsida</taxon>
        <taxon>eudicotyledons</taxon>
        <taxon>Gunneridae</taxon>
        <taxon>Pentapetalae</taxon>
        <taxon>rosids</taxon>
        <taxon>malvids</taxon>
        <taxon>Malvales</taxon>
        <taxon>Malvaceae</taxon>
        <taxon>Malvoideae</taxon>
        <taxon>Gossypium</taxon>
    </lineage>
</organism>
<proteinExistence type="predicted"/>
<dbReference type="EMBL" id="CM017690">
    <property type="protein sequence ID" value="TYH26414.1"/>
    <property type="molecule type" value="Genomic_DNA"/>
</dbReference>
<accession>A0A5D2H860</accession>
<name>A0A5D2H860_GOSDA</name>
<evidence type="ECO:0000313" key="1">
    <source>
        <dbReference type="EMBL" id="TYH26414.1"/>
    </source>
</evidence>
<sequence length="70" mass="7987">MTVFSAKCLYFQAVMLSDISYHYLLSHLSVNGSNMLLTADLQCWYPLETKACDRQILGVICWVDMFAFIG</sequence>
<dbReference type="Proteomes" id="UP000323506">
    <property type="component" value="Chromosome A03"/>
</dbReference>
<evidence type="ECO:0000313" key="2">
    <source>
        <dbReference type="Proteomes" id="UP000323506"/>
    </source>
</evidence>
<protein>
    <submittedName>
        <fullName evidence="1">Uncharacterized protein</fullName>
    </submittedName>
</protein>